<feature type="region of interest" description="Disordered" evidence="5">
    <location>
        <begin position="1"/>
        <end position="24"/>
    </location>
</feature>
<dbReference type="SMART" id="SM00195">
    <property type="entry name" value="DSPc"/>
    <property type="match status" value="1"/>
</dbReference>
<dbReference type="PROSITE" id="PS00383">
    <property type="entry name" value="TYR_PHOSPHATASE_1"/>
    <property type="match status" value="1"/>
</dbReference>
<evidence type="ECO:0000256" key="5">
    <source>
        <dbReference type="SAM" id="MobiDB-lite"/>
    </source>
</evidence>
<dbReference type="EC" id="3.1.3.48" evidence="2"/>
<accession>A0ABR0K5J3</accession>
<dbReference type="Gene3D" id="3.90.190.10">
    <property type="entry name" value="Protein tyrosine phosphatase superfamily"/>
    <property type="match status" value="1"/>
</dbReference>
<organism evidence="7 8">
    <name type="scientific">Lithohypha guttulata</name>
    <dbReference type="NCBI Taxonomy" id="1690604"/>
    <lineage>
        <taxon>Eukaryota</taxon>
        <taxon>Fungi</taxon>
        <taxon>Dikarya</taxon>
        <taxon>Ascomycota</taxon>
        <taxon>Pezizomycotina</taxon>
        <taxon>Eurotiomycetes</taxon>
        <taxon>Chaetothyriomycetidae</taxon>
        <taxon>Chaetothyriales</taxon>
        <taxon>Trichomeriaceae</taxon>
        <taxon>Lithohypha</taxon>
    </lineage>
</organism>
<dbReference type="PANTHER" id="PTHR10159">
    <property type="entry name" value="DUAL SPECIFICITY PROTEIN PHOSPHATASE"/>
    <property type="match status" value="1"/>
</dbReference>
<gene>
    <name evidence="7" type="ORF">LTR24_006603</name>
</gene>
<dbReference type="InterPro" id="IPR016130">
    <property type="entry name" value="Tyr_Pase_AS"/>
</dbReference>
<evidence type="ECO:0000256" key="2">
    <source>
        <dbReference type="ARBA" id="ARBA00013064"/>
    </source>
</evidence>
<name>A0ABR0K5J3_9EURO</name>
<evidence type="ECO:0000256" key="4">
    <source>
        <dbReference type="ARBA" id="ARBA00022912"/>
    </source>
</evidence>
<dbReference type="PROSITE" id="PS50056">
    <property type="entry name" value="TYR_PHOSPHATASE_2"/>
    <property type="match status" value="1"/>
</dbReference>
<proteinExistence type="inferred from homology"/>
<dbReference type="Pfam" id="PF00782">
    <property type="entry name" value="DSPc"/>
    <property type="match status" value="1"/>
</dbReference>
<evidence type="ECO:0000256" key="1">
    <source>
        <dbReference type="ARBA" id="ARBA00008601"/>
    </source>
</evidence>
<sequence>MSGSTSNLTLDTPKAGPSPPSLQLATGMATSRLHAPTPPIIRQDNIKQGESWSVSFERAEAAIPSEIIPGLYLGNTKTAAAYILGKVDDDYPPVSRIVTILTDSNAYPRLPQAQGSGKRIARKVIEKLDTTETKLIENFDETGEFIHAGVQAYLKDKEDESFSSITKGLHSLQVRGRTSASTTGISTPFSPVASLNAPMRSKTTTSVSSTPPATGTTSRSPCNSTIAAPYDTTLHPRPTYCAPSKHTKGPGAVLVHCHAGVSRSATIVAAYLLKYHPHLFSPSASVTPMTSTSGSNASPAPSFAKYQLHTTPTTLAIAFIQSKRAIVNPNIGFRLQLKLYHETVSCSLKDEKGRYKDAYLDWWEEREQEELSVTRTNKRVKRSVFAYNEEGLAEFPDGKIGW</sequence>
<evidence type="ECO:0000256" key="3">
    <source>
        <dbReference type="ARBA" id="ARBA00022801"/>
    </source>
</evidence>
<feature type="compositionally biased region" description="Polar residues" evidence="5">
    <location>
        <begin position="176"/>
        <end position="189"/>
    </location>
</feature>
<dbReference type="PANTHER" id="PTHR10159:SF511">
    <property type="entry name" value="DUAL SPECIFICITY PROTEIN PHOSPHATASE 1"/>
    <property type="match status" value="1"/>
</dbReference>
<evidence type="ECO:0000259" key="6">
    <source>
        <dbReference type="PROSITE" id="PS50056"/>
    </source>
</evidence>
<feature type="compositionally biased region" description="Low complexity" evidence="5">
    <location>
        <begin position="201"/>
        <end position="221"/>
    </location>
</feature>
<dbReference type="EMBL" id="JAVRRG010000087">
    <property type="protein sequence ID" value="KAK5087563.1"/>
    <property type="molecule type" value="Genomic_DNA"/>
</dbReference>
<evidence type="ECO:0000313" key="8">
    <source>
        <dbReference type="Proteomes" id="UP001345013"/>
    </source>
</evidence>
<comment type="caution">
    <text evidence="7">The sequence shown here is derived from an EMBL/GenBank/DDBJ whole genome shotgun (WGS) entry which is preliminary data.</text>
</comment>
<evidence type="ECO:0000313" key="7">
    <source>
        <dbReference type="EMBL" id="KAK5087563.1"/>
    </source>
</evidence>
<protein>
    <recommendedName>
        <fullName evidence="2">protein-tyrosine-phosphatase</fullName>
        <ecNumber evidence="2">3.1.3.48</ecNumber>
    </recommendedName>
</protein>
<dbReference type="SUPFAM" id="SSF52799">
    <property type="entry name" value="(Phosphotyrosine protein) phosphatases II"/>
    <property type="match status" value="1"/>
</dbReference>
<dbReference type="CDD" id="cd14498">
    <property type="entry name" value="DSP"/>
    <property type="match status" value="1"/>
</dbReference>
<keyword evidence="3" id="KW-0378">Hydrolase</keyword>
<keyword evidence="4" id="KW-0904">Protein phosphatase</keyword>
<reference evidence="7 8" key="1">
    <citation type="submission" date="2023-08" db="EMBL/GenBank/DDBJ databases">
        <title>Black Yeasts Isolated from many extreme environments.</title>
        <authorList>
            <person name="Coleine C."/>
            <person name="Stajich J.E."/>
            <person name="Selbmann L."/>
        </authorList>
    </citation>
    <scope>NUCLEOTIDE SEQUENCE [LARGE SCALE GENOMIC DNA]</scope>
    <source>
        <strain evidence="7 8">CCFEE 5885</strain>
    </source>
</reference>
<feature type="compositionally biased region" description="Polar residues" evidence="5">
    <location>
        <begin position="1"/>
        <end position="10"/>
    </location>
</feature>
<dbReference type="Proteomes" id="UP001345013">
    <property type="component" value="Unassembled WGS sequence"/>
</dbReference>
<dbReference type="InterPro" id="IPR029021">
    <property type="entry name" value="Prot-tyrosine_phosphatase-like"/>
</dbReference>
<keyword evidence="8" id="KW-1185">Reference proteome</keyword>
<feature type="region of interest" description="Disordered" evidence="5">
    <location>
        <begin position="176"/>
        <end position="230"/>
    </location>
</feature>
<dbReference type="InterPro" id="IPR000340">
    <property type="entry name" value="Dual-sp_phosphatase_cat-dom"/>
</dbReference>
<dbReference type="InterPro" id="IPR020422">
    <property type="entry name" value="TYR_PHOSPHATASE_DUAL_dom"/>
</dbReference>
<dbReference type="InterPro" id="IPR000387">
    <property type="entry name" value="Tyr_Pase_dom"/>
</dbReference>
<comment type="similarity">
    <text evidence="1">Belongs to the protein-tyrosine phosphatase family. Non-receptor class dual specificity subfamily.</text>
</comment>
<feature type="domain" description="Tyrosine specific protein phosphatases" evidence="6">
    <location>
        <begin position="244"/>
        <end position="274"/>
    </location>
</feature>